<evidence type="ECO:0000313" key="1">
    <source>
        <dbReference type="EMBL" id="VFR54709.1"/>
    </source>
</evidence>
<organism evidence="3">
    <name type="scientific">plant metagenome</name>
    <dbReference type="NCBI Taxonomy" id="1297885"/>
    <lineage>
        <taxon>unclassified sequences</taxon>
        <taxon>metagenomes</taxon>
        <taxon>organismal metagenomes</taxon>
    </lineage>
</organism>
<name>A0A484Y071_9ZZZZ</name>
<protein>
    <submittedName>
        <fullName evidence="3">Uncharacterized protein</fullName>
    </submittedName>
</protein>
<dbReference type="AlphaFoldDB" id="A0A484Y071"/>
<gene>
    <name evidence="1" type="ORF">BRI6_3397</name>
    <name evidence="2" type="ORF">IVO3_3454</name>
    <name evidence="3" type="ORF">RAN7_3381</name>
</gene>
<accession>A0A484Y071</accession>
<dbReference type="EMBL" id="CAADIZ010000052">
    <property type="protein sequence ID" value="VFS29508.1"/>
    <property type="molecule type" value="Genomic_DNA"/>
</dbReference>
<sequence>MPGLRLHGARVVVDDVGARDRIDPFGPDGRVDGQRARQQIHLRQARAI</sequence>
<reference evidence="3" key="1">
    <citation type="submission" date="2019-03" db="EMBL/GenBank/DDBJ databases">
        <authorList>
            <person name="Danneels B."/>
        </authorList>
    </citation>
    <scope>NUCLEOTIDE SEQUENCE</scope>
</reference>
<evidence type="ECO:0000313" key="3">
    <source>
        <dbReference type="EMBL" id="VFS29508.1"/>
    </source>
</evidence>
<proteinExistence type="predicted"/>
<dbReference type="EMBL" id="CAADII010000033">
    <property type="protein sequence ID" value="VFR54709.1"/>
    <property type="molecule type" value="Genomic_DNA"/>
</dbReference>
<dbReference type="EMBL" id="CAADIP010000009">
    <property type="protein sequence ID" value="VFR82975.1"/>
    <property type="molecule type" value="Genomic_DNA"/>
</dbReference>
<evidence type="ECO:0000313" key="2">
    <source>
        <dbReference type="EMBL" id="VFR82975.1"/>
    </source>
</evidence>